<evidence type="ECO:0000256" key="1">
    <source>
        <dbReference type="SAM" id="MobiDB-lite"/>
    </source>
</evidence>
<feature type="compositionally biased region" description="Acidic residues" evidence="1">
    <location>
        <begin position="739"/>
        <end position="748"/>
    </location>
</feature>
<organism evidence="2 3">
    <name type="scientific">Halorubellus litoreus</name>
    <dbReference type="NCBI Taxonomy" id="755308"/>
    <lineage>
        <taxon>Archaea</taxon>
        <taxon>Methanobacteriati</taxon>
        <taxon>Methanobacteriota</taxon>
        <taxon>Stenosarchaea group</taxon>
        <taxon>Halobacteria</taxon>
        <taxon>Halobacteriales</taxon>
        <taxon>Halorubellaceae</taxon>
        <taxon>Halorubellus</taxon>
    </lineage>
</organism>
<keyword evidence="3" id="KW-1185">Reference proteome</keyword>
<evidence type="ECO:0000313" key="2">
    <source>
        <dbReference type="EMBL" id="MFC6954710.1"/>
    </source>
</evidence>
<dbReference type="EMBL" id="JBHSXN010000003">
    <property type="protein sequence ID" value="MFC6954710.1"/>
    <property type="molecule type" value="Genomic_DNA"/>
</dbReference>
<dbReference type="RefSeq" id="WP_336351646.1">
    <property type="nucleotide sequence ID" value="NZ_JAZAQL010000003.1"/>
</dbReference>
<sequence length="748" mass="81318">MEFVASGVAATHAGVDAEDEVWESLKGAFGTDAEGVAFRRYPVVDEADGRFDRELDVLVLSRDHGLVVLEVKGFTNEQIARIDGERWALSGTSQDAAAPYTQVREQGFRLLSHFTKEPSLMDRRANCVVAMHPVVVLPNVTREEWVARGFDDLPAAPRVVLGDELTPAALRERFDALPDTERLSASEYADARAVLSGGQPISGERFPGANASDESVGSPAADDAGDAGGDEPVGPTRSELFAEVESGLKRLDEAQERFALQVPDGPQQVRGIAGSGKSIVLAQKAAQMHARHPEWRIVLTFQTRALYDAARDAVERYYAYFADDDVDWSRLQVLHAWGGKTSRGLYYDAAQAAGVAPRTLSDAKTAFGDADGGLLANCCEEVLEDGQPQERYDAILVDEAQDFDPGFLRLCHAVLKPPKRLVWAYDEAQSLQTLSAPSPTTVFGTDDAGDPVVNLRGQYEGGVRKSVVMRKAYRTPRPVLLTAHALGMGLLREDGAVQALTTQRGWESLGYEVEKGDFRRHGEPVEVVRPDEHSPHPLRDREAARPFLSLSRAHSRAGEVQHVADAVERDVDVEGLAPADVLVVPLGGFGKSRGFGERVRDALADRGVDANLVWEGDVDTFREDGAVTVSRINRAKGNEAASVHVAGVDRVADDGRRADLVTRRNELFVALTRTQAWASLSGVDDPIFDEVERVREQATGPFPALEFPAPTPDALDRHLGDDASGGDEGRYGDAGENATLDEFEWVEQ</sequence>
<feature type="compositionally biased region" description="Basic and acidic residues" evidence="1">
    <location>
        <begin position="714"/>
        <end position="733"/>
    </location>
</feature>
<name>A0ABD5VKI1_9EURY</name>
<gene>
    <name evidence="2" type="ORF">ACFQGB_17730</name>
</gene>
<evidence type="ECO:0000313" key="3">
    <source>
        <dbReference type="Proteomes" id="UP001596395"/>
    </source>
</evidence>
<feature type="region of interest" description="Disordered" evidence="1">
    <location>
        <begin position="702"/>
        <end position="748"/>
    </location>
</feature>
<protein>
    <submittedName>
        <fullName evidence="2">ATP-binding domain-containing protein</fullName>
    </submittedName>
</protein>
<keyword evidence="2" id="KW-0067">ATP-binding</keyword>
<accession>A0ABD5VKI1</accession>
<keyword evidence="2" id="KW-0547">Nucleotide-binding</keyword>
<dbReference type="AlphaFoldDB" id="A0ABD5VKI1"/>
<reference evidence="2 3" key="1">
    <citation type="journal article" date="2019" name="Int. J. Syst. Evol. Microbiol.">
        <title>The Global Catalogue of Microorganisms (GCM) 10K type strain sequencing project: providing services to taxonomists for standard genome sequencing and annotation.</title>
        <authorList>
            <consortium name="The Broad Institute Genomics Platform"/>
            <consortium name="The Broad Institute Genome Sequencing Center for Infectious Disease"/>
            <person name="Wu L."/>
            <person name="Ma J."/>
        </authorList>
    </citation>
    <scope>NUCLEOTIDE SEQUENCE [LARGE SCALE GENOMIC DNA]</scope>
    <source>
        <strain evidence="2 3">GX26</strain>
    </source>
</reference>
<dbReference type="Gene3D" id="3.40.50.300">
    <property type="entry name" value="P-loop containing nucleotide triphosphate hydrolases"/>
    <property type="match status" value="2"/>
</dbReference>
<comment type="caution">
    <text evidence="2">The sequence shown here is derived from an EMBL/GenBank/DDBJ whole genome shotgun (WGS) entry which is preliminary data.</text>
</comment>
<proteinExistence type="predicted"/>
<dbReference type="Proteomes" id="UP001596395">
    <property type="component" value="Unassembled WGS sequence"/>
</dbReference>
<dbReference type="SUPFAM" id="SSF52540">
    <property type="entry name" value="P-loop containing nucleoside triphosphate hydrolases"/>
    <property type="match status" value="1"/>
</dbReference>
<dbReference type="GO" id="GO:0005524">
    <property type="term" value="F:ATP binding"/>
    <property type="evidence" value="ECO:0007669"/>
    <property type="project" value="UniProtKB-KW"/>
</dbReference>
<feature type="region of interest" description="Disordered" evidence="1">
    <location>
        <begin position="199"/>
        <end position="236"/>
    </location>
</feature>
<dbReference type="InterPro" id="IPR027417">
    <property type="entry name" value="P-loop_NTPase"/>
</dbReference>